<proteinExistence type="predicted"/>
<gene>
    <name evidence="1" type="ORF">K431DRAFT_282391</name>
</gene>
<evidence type="ECO:0000313" key="2">
    <source>
        <dbReference type="Proteomes" id="UP000799441"/>
    </source>
</evidence>
<dbReference type="AlphaFoldDB" id="A0A9P4USV7"/>
<comment type="caution">
    <text evidence="1">The sequence shown here is derived from an EMBL/GenBank/DDBJ whole genome shotgun (WGS) entry which is preliminary data.</text>
</comment>
<accession>A0A9P4USV7</accession>
<name>A0A9P4USV7_9PEZI</name>
<dbReference type="EMBL" id="MU003773">
    <property type="protein sequence ID" value="KAF2724123.1"/>
    <property type="molecule type" value="Genomic_DNA"/>
</dbReference>
<dbReference type="Proteomes" id="UP000799441">
    <property type="component" value="Unassembled WGS sequence"/>
</dbReference>
<reference evidence="1" key="1">
    <citation type="journal article" date="2020" name="Stud. Mycol.">
        <title>101 Dothideomycetes genomes: a test case for predicting lifestyles and emergence of pathogens.</title>
        <authorList>
            <person name="Haridas S."/>
            <person name="Albert R."/>
            <person name="Binder M."/>
            <person name="Bloem J."/>
            <person name="Labutti K."/>
            <person name="Salamov A."/>
            <person name="Andreopoulos B."/>
            <person name="Baker S."/>
            <person name="Barry K."/>
            <person name="Bills G."/>
            <person name="Bluhm B."/>
            <person name="Cannon C."/>
            <person name="Castanera R."/>
            <person name="Culley D."/>
            <person name="Daum C."/>
            <person name="Ezra D."/>
            <person name="Gonzalez J."/>
            <person name="Henrissat B."/>
            <person name="Kuo A."/>
            <person name="Liang C."/>
            <person name="Lipzen A."/>
            <person name="Lutzoni F."/>
            <person name="Magnuson J."/>
            <person name="Mondo S."/>
            <person name="Nolan M."/>
            <person name="Ohm R."/>
            <person name="Pangilinan J."/>
            <person name="Park H.-J."/>
            <person name="Ramirez L."/>
            <person name="Alfaro M."/>
            <person name="Sun H."/>
            <person name="Tritt A."/>
            <person name="Yoshinaga Y."/>
            <person name="Zwiers L.-H."/>
            <person name="Turgeon B."/>
            <person name="Goodwin S."/>
            <person name="Spatafora J."/>
            <person name="Crous P."/>
            <person name="Grigoriev I."/>
        </authorList>
    </citation>
    <scope>NUCLEOTIDE SEQUENCE</scope>
    <source>
        <strain evidence="1">CBS 116435</strain>
    </source>
</reference>
<sequence>MYESPLFSVAAGAAGTAATAGAAARVHCTTTLSGRGNGGSRVCHGVTSRPYRSRNRTVYGLQDRARVYVL</sequence>
<protein>
    <submittedName>
        <fullName evidence="1">Uncharacterized protein</fullName>
    </submittedName>
</protein>
<keyword evidence="2" id="KW-1185">Reference proteome</keyword>
<evidence type="ECO:0000313" key="1">
    <source>
        <dbReference type="EMBL" id="KAF2724123.1"/>
    </source>
</evidence>
<organism evidence="1 2">
    <name type="scientific">Polychaeton citri CBS 116435</name>
    <dbReference type="NCBI Taxonomy" id="1314669"/>
    <lineage>
        <taxon>Eukaryota</taxon>
        <taxon>Fungi</taxon>
        <taxon>Dikarya</taxon>
        <taxon>Ascomycota</taxon>
        <taxon>Pezizomycotina</taxon>
        <taxon>Dothideomycetes</taxon>
        <taxon>Dothideomycetidae</taxon>
        <taxon>Capnodiales</taxon>
        <taxon>Capnodiaceae</taxon>
        <taxon>Polychaeton</taxon>
    </lineage>
</organism>